<feature type="non-terminal residue" evidence="3">
    <location>
        <position position="1"/>
    </location>
</feature>
<evidence type="ECO:0000256" key="1">
    <source>
        <dbReference type="SAM" id="MobiDB-lite"/>
    </source>
</evidence>
<dbReference type="Gene3D" id="1.10.1410.40">
    <property type="match status" value="1"/>
</dbReference>
<dbReference type="Proteomes" id="UP000663844">
    <property type="component" value="Unassembled WGS sequence"/>
</dbReference>
<evidence type="ECO:0000259" key="2">
    <source>
        <dbReference type="PROSITE" id="PS51703"/>
    </source>
</evidence>
<dbReference type="InterPro" id="IPR006561">
    <property type="entry name" value="DZF_dom"/>
</dbReference>
<feature type="region of interest" description="Disordered" evidence="1">
    <location>
        <begin position="49"/>
        <end position="70"/>
    </location>
</feature>
<dbReference type="AlphaFoldDB" id="A0A820KD58"/>
<evidence type="ECO:0000313" key="3">
    <source>
        <dbReference type="EMBL" id="CAF4340002.1"/>
    </source>
</evidence>
<accession>A0A820KD58</accession>
<feature type="domain" description="DZF" evidence="2">
    <location>
        <begin position="1"/>
        <end position="70"/>
    </location>
</feature>
<feature type="compositionally biased region" description="Polar residues" evidence="1">
    <location>
        <begin position="55"/>
        <end position="64"/>
    </location>
</feature>
<dbReference type="EMBL" id="CAJOAZ010019789">
    <property type="protein sequence ID" value="CAF4340002.1"/>
    <property type="molecule type" value="Genomic_DNA"/>
</dbReference>
<sequence length="70" mass="8304">TKYIFEELTNQQRNDITQEAQTGLRLMSFGQLTKWFEQSTNSQLMFSLSKRPYSDSDNNNSTKRQCIEFE</sequence>
<protein>
    <recommendedName>
        <fullName evidence="2">DZF domain-containing protein</fullName>
    </recommendedName>
</protein>
<evidence type="ECO:0000313" key="4">
    <source>
        <dbReference type="Proteomes" id="UP000663844"/>
    </source>
</evidence>
<reference evidence="3" key="1">
    <citation type="submission" date="2021-02" db="EMBL/GenBank/DDBJ databases">
        <authorList>
            <person name="Nowell W R."/>
        </authorList>
    </citation>
    <scope>NUCLEOTIDE SEQUENCE</scope>
</reference>
<proteinExistence type="predicted"/>
<gene>
    <name evidence="3" type="ORF">OXD698_LOCUS48177</name>
</gene>
<name>A0A820KD58_9BILA</name>
<organism evidence="3 4">
    <name type="scientific">Adineta steineri</name>
    <dbReference type="NCBI Taxonomy" id="433720"/>
    <lineage>
        <taxon>Eukaryota</taxon>
        <taxon>Metazoa</taxon>
        <taxon>Spiralia</taxon>
        <taxon>Gnathifera</taxon>
        <taxon>Rotifera</taxon>
        <taxon>Eurotatoria</taxon>
        <taxon>Bdelloidea</taxon>
        <taxon>Adinetida</taxon>
        <taxon>Adinetidae</taxon>
        <taxon>Adineta</taxon>
    </lineage>
</organism>
<dbReference type="PROSITE" id="PS51703">
    <property type="entry name" value="DZF"/>
    <property type="match status" value="1"/>
</dbReference>
<comment type="caution">
    <text evidence="3">The sequence shown here is derived from an EMBL/GenBank/DDBJ whole genome shotgun (WGS) entry which is preliminary data.</text>
</comment>